<gene>
    <name evidence="16" type="primary">LOC106472815</name>
</gene>
<evidence type="ECO:0000256" key="7">
    <source>
        <dbReference type="ARBA" id="ARBA00022695"/>
    </source>
</evidence>
<dbReference type="InterPro" id="IPR038469">
    <property type="entry name" value="tRNAHis_GuaTrfase_Thg1_sf"/>
</dbReference>
<evidence type="ECO:0000256" key="4">
    <source>
        <dbReference type="ARBA" id="ARBA00022310"/>
    </source>
</evidence>
<dbReference type="Pfam" id="PF14413">
    <property type="entry name" value="Thg1C"/>
    <property type="match status" value="1"/>
</dbReference>
<dbReference type="PANTHER" id="PTHR12729:SF6">
    <property type="entry name" value="TRNA(HIS) GUANYLYLTRANSFERASE-RELATED"/>
    <property type="match status" value="1"/>
</dbReference>
<dbReference type="Pfam" id="PF04446">
    <property type="entry name" value="Thg1"/>
    <property type="match status" value="1"/>
</dbReference>
<dbReference type="GeneID" id="106472815"/>
<feature type="domain" description="Thg1 C-terminal" evidence="14">
    <location>
        <begin position="212"/>
        <end position="326"/>
    </location>
</feature>
<evidence type="ECO:0000259" key="14">
    <source>
        <dbReference type="Pfam" id="PF14413"/>
    </source>
</evidence>
<evidence type="ECO:0000256" key="11">
    <source>
        <dbReference type="ARBA" id="ARBA00023134"/>
    </source>
</evidence>
<dbReference type="PANTHER" id="PTHR12729">
    <property type="entry name" value="TRNA(HIS) GUANYLYLTRANSFERASE-RELATED"/>
    <property type="match status" value="1"/>
</dbReference>
<evidence type="ECO:0000256" key="12">
    <source>
        <dbReference type="ARBA" id="ARBA00047281"/>
    </source>
</evidence>
<dbReference type="GO" id="GO:0016779">
    <property type="term" value="F:nucleotidyltransferase activity"/>
    <property type="evidence" value="ECO:0007669"/>
    <property type="project" value="UniProtKB-KW"/>
</dbReference>
<evidence type="ECO:0000259" key="13">
    <source>
        <dbReference type="Pfam" id="PF04446"/>
    </source>
</evidence>
<evidence type="ECO:0000256" key="6">
    <source>
        <dbReference type="ARBA" id="ARBA00022694"/>
    </source>
</evidence>
<evidence type="ECO:0000256" key="9">
    <source>
        <dbReference type="ARBA" id="ARBA00022741"/>
    </source>
</evidence>
<keyword evidence="10" id="KW-0460">Magnesium</keyword>
<keyword evidence="7 16" id="KW-0548">Nucleotidyltransferase</keyword>
<organism evidence="15 16">
    <name type="scientific">Limulus polyphemus</name>
    <name type="common">Atlantic horseshoe crab</name>
    <dbReference type="NCBI Taxonomy" id="6850"/>
    <lineage>
        <taxon>Eukaryota</taxon>
        <taxon>Metazoa</taxon>
        <taxon>Ecdysozoa</taxon>
        <taxon>Arthropoda</taxon>
        <taxon>Chelicerata</taxon>
        <taxon>Merostomata</taxon>
        <taxon>Xiphosura</taxon>
        <taxon>Limulidae</taxon>
        <taxon>Limulus</taxon>
    </lineage>
</organism>
<proteinExistence type="inferred from homology"/>
<keyword evidence="9" id="KW-0547">Nucleotide-binding</keyword>
<comment type="similarity">
    <text evidence="2">Belongs to the tRNA(His) guanylyltransferase family.</text>
</comment>
<dbReference type="EC" id="2.7.7.79" evidence="3"/>
<keyword evidence="15" id="KW-1185">Reference proteome</keyword>
<keyword evidence="5" id="KW-0808">Transferase</keyword>
<evidence type="ECO:0000256" key="10">
    <source>
        <dbReference type="ARBA" id="ARBA00022842"/>
    </source>
</evidence>
<dbReference type="InterPro" id="IPR024956">
    <property type="entry name" value="tRNAHis_GuaTrfase_cat"/>
</dbReference>
<dbReference type="Proteomes" id="UP000694941">
    <property type="component" value="Unplaced"/>
</dbReference>
<dbReference type="Gene3D" id="3.30.70.3000">
    <property type="match status" value="1"/>
</dbReference>
<keyword evidence="11" id="KW-0342">GTP-binding</keyword>
<keyword evidence="8" id="KW-0479">Metal-binding</keyword>
<dbReference type="InterPro" id="IPR007537">
    <property type="entry name" value="tRNAHis_GuaTrfase_Thg1"/>
</dbReference>
<sequence>MLQKQKHILLRNVAIRPNLFQFLRLTTRTGNGTTRRSITAVFKPNTNLSRSEFVSRVIGRSCYYFEIKHFNISSMAQSKFEYVRKFESDDRCLPNCWMVVRLDGKGFHKLSSEHDYDKPNDSRALALMTKSAVRVMEEFNEICLAYGQSDEYSFVFKKDSELYNRRKTKIETNICSLFSSSFVYYWSNFFPQTYLKYPPSFDGRVVLYPTNQNLRDYLSWRQADCHINNLYNTAFWALVQQGGYSPSKAEERLRGTVASDKNEILFSEFGINYNNLPELYRKGTILLRRKVEQEHEKNVVGQNGMVETQRYTKRRMTILPLNVDIIGDKFWEENNDILGSYM</sequence>
<evidence type="ECO:0000256" key="5">
    <source>
        <dbReference type="ARBA" id="ARBA00022679"/>
    </source>
</evidence>
<evidence type="ECO:0000313" key="16">
    <source>
        <dbReference type="RefSeq" id="XP_013788937.1"/>
    </source>
</evidence>
<comment type="catalytic activity">
    <reaction evidence="12">
        <text>a 5'-end ribonucleotide-tRNA(His) + GTP + ATP + H2O = a 5'-end phospho-guanosine-ribonucleotide-tRNA(His) + AMP + 2 diphosphate + H(+)</text>
        <dbReference type="Rhea" id="RHEA:54564"/>
        <dbReference type="Rhea" id="RHEA-COMP:14193"/>
        <dbReference type="Rhea" id="RHEA-COMP:14917"/>
        <dbReference type="ChEBI" id="CHEBI:15377"/>
        <dbReference type="ChEBI" id="CHEBI:15378"/>
        <dbReference type="ChEBI" id="CHEBI:30616"/>
        <dbReference type="ChEBI" id="CHEBI:33019"/>
        <dbReference type="ChEBI" id="CHEBI:37565"/>
        <dbReference type="ChEBI" id="CHEBI:138282"/>
        <dbReference type="ChEBI" id="CHEBI:141847"/>
        <dbReference type="ChEBI" id="CHEBI:456215"/>
        <dbReference type="EC" id="2.7.7.79"/>
    </reaction>
</comment>
<reference evidence="16" key="1">
    <citation type="submission" date="2025-08" db="UniProtKB">
        <authorList>
            <consortium name="RefSeq"/>
        </authorList>
    </citation>
    <scope>IDENTIFICATION</scope>
    <source>
        <tissue evidence="16">Muscle</tissue>
    </source>
</reference>
<evidence type="ECO:0000256" key="2">
    <source>
        <dbReference type="ARBA" id="ARBA00010113"/>
    </source>
</evidence>
<evidence type="ECO:0000256" key="1">
    <source>
        <dbReference type="ARBA" id="ARBA00001946"/>
    </source>
</evidence>
<evidence type="ECO:0000313" key="15">
    <source>
        <dbReference type="Proteomes" id="UP000694941"/>
    </source>
</evidence>
<evidence type="ECO:0000256" key="8">
    <source>
        <dbReference type="ARBA" id="ARBA00022723"/>
    </source>
</evidence>
<protein>
    <recommendedName>
        <fullName evidence="4">Probable tRNA(His) guanylyltransferase</fullName>
        <ecNumber evidence="3">2.7.7.79</ecNumber>
    </recommendedName>
</protein>
<dbReference type="InterPro" id="IPR025845">
    <property type="entry name" value="Thg1_C_dom"/>
</dbReference>
<accession>A0ABM1BUJ1</accession>
<name>A0ABM1BUJ1_LIMPO</name>
<evidence type="ECO:0000256" key="3">
    <source>
        <dbReference type="ARBA" id="ARBA00012511"/>
    </source>
</evidence>
<comment type="cofactor">
    <cofactor evidence="1">
        <name>Mg(2+)</name>
        <dbReference type="ChEBI" id="CHEBI:18420"/>
    </cofactor>
</comment>
<dbReference type="RefSeq" id="XP_013788937.1">
    <property type="nucleotide sequence ID" value="XM_013933483.2"/>
</dbReference>
<feature type="domain" description="tRNAHis guanylyltransferase catalytic" evidence="13">
    <location>
        <begin position="80"/>
        <end position="209"/>
    </location>
</feature>
<keyword evidence="6" id="KW-0819">tRNA processing</keyword>